<keyword evidence="2" id="KW-1185">Reference proteome</keyword>
<dbReference type="EMBL" id="JAUTWS010000046">
    <property type="protein sequence ID" value="MDO9712380.1"/>
    <property type="molecule type" value="Genomic_DNA"/>
</dbReference>
<name>A0ABT9E8W6_9PROT</name>
<gene>
    <name evidence="1" type="ORF">Q7A36_28820</name>
</gene>
<reference evidence="1 2" key="1">
    <citation type="submission" date="2023-08" db="EMBL/GenBank/DDBJ databases">
        <title>The draft genome sequence of Paracraurococcus sp. LOR1-02.</title>
        <authorList>
            <person name="Kingkaew E."/>
            <person name="Tanasupawat S."/>
        </authorList>
    </citation>
    <scope>NUCLEOTIDE SEQUENCE [LARGE SCALE GENOMIC DNA]</scope>
    <source>
        <strain evidence="1 2">LOR1-02</strain>
    </source>
</reference>
<organism evidence="1 2">
    <name type="scientific">Paracraurococcus lichenis</name>
    <dbReference type="NCBI Taxonomy" id="3064888"/>
    <lineage>
        <taxon>Bacteria</taxon>
        <taxon>Pseudomonadati</taxon>
        <taxon>Pseudomonadota</taxon>
        <taxon>Alphaproteobacteria</taxon>
        <taxon>Acetobacterales</taxon>
        <taxon>Roseomonadaceae</taxon>
        <taxon>Paracraurococcus</taxon>
    </lineage>
</organism>
<evidence type="ECO:0000313" key="2">
    <source>
        <dbReference type="Proteomes" id="UP001243009"/>
    </source>
</evidence>
<dbReference type="Proteomes" id="UP001243009">
    <property type="component" value="Unassembled WGS sequence"/>
</dbReference>
<evidence type="ECO:0000313" key="1">
    <source>
        <dbReference type="EMBL" id="MDO9712380.1"/>
    </source>
</evidence>
<dbReference type="RefSeq" id="WP_305107235.1">
    <property type="nucleotide sequence ID" value="NZ_JAUTWS010000046.1"/>
</dbReference>
<protein>
    <submittedName>
        <fullName evidence="1">Uncharacterized protein</fullName>
    </submittedName>
</protein>
<proteinExistence type="predicted"/>
<comment type="caution">
    <text evidence="1">The sequence shown here is derived from an EMBL/GenBank/DDBJ whole genome shotgun (WGS) entry which is preliminary data.</text>
</comment>
<accession>A0ABT9E8W6</accession>
<sequence length="121" mass="12817">MVAFSLDQSARSRLTAMRGVTVIAHPSPRNPATLAMIIAGVRCIDVRHDGDAFRATVHMRDGEWLPLADGVAEDAAFSAVLSFVSLVAGIPQHYALEHDAAERAAAAEVFASFAFPVPMAA</sequence>